<dbReference type="Pfam" id="PF25029">
    <property type="entry name" value="MOM1"/>
    <property type="match status" value="1"/>
</dbReference>
<organism evidence="4 5">
    <name type="scientific">Liquidambar formosana</name>
    <name type="common">Formosan gum</name>
    <dbReference type="NCBI Taxonomy" id="63359"/>
    <lineage>
        <taxon>Eukaryota</taxon>
        <taxon>Viridiplantae</taxon>
        <taxon>Streptophyta</taxon>
        <taxon>Embryophyta</taxon>
        <taxon>Tracheophyta</taxon>
        <taxon>Spermatophyta</taxon>
        <taxon>Magnoliopsida</taxon>
        <taxon>eudicotyledons</taxon>
        <taxon>Gunneridae</taxon>
        <taxon>Pentapetalae</taxon>
        <taxon>Saxifragales</taxon>
        <taxon>Altingiaceae</taxon>
        <taxon>Liquidambar</taxon>
    </lineage>
</organism>
<reference evidence="4 5" key="1">
    <citation type="journal article" date="2024" name="Plant J.">
        <title>Genome sequences and population genomics reveal climatic adaptation and genomic divergence between two closely related sweetgum species.</title>
        <authorList>
            <person name="Xu W.Q."/>
            <person name="Ren C.Q."/>
            <person name="Zhang X.Y."/>
            <person name="Comes H.P."/>
            <person name="Liu X.H."/>
            <person name="Li Y.G."/>
            <person name="Kettle C.J."/>
            <person name="Jalonen R."/>
            <person name="Gaisberger H."/>
            <person name="Ma Y.Z."/>
            <person name="Qiu Y.X."/>
        </authorList>
    </citation>
    <scope>NUCLEOTIDE SEQUENCE [LARGE SCALE GENOMIC DNA]</scope>
    <source>
        <strain evidence="4">Hangzhou</strain>
    </source>
</reference>
<evidence type="ECO:0000259" key="3">
    <source>
        <dbReference type="Pfam" id="PF25029"/>
    </source>
</evidence>
<name>A0AAP0RLW7_LIQFO</name>
<evidence type="ECO:0000256" key="2">
    <source>
        <dbReference type="SAM" id="MobiDB-lite"/>
    </source>
</evidence>
<dbReference type="AlphaFoldDB" id="A0AAP0RLW7"/>
<sequence>MINDSSLQNMNRSTIHMLLMWGASSLFNKLEKFHGATVPVSSENIPSEQSLMVDVVQEFMTILPQNGENMDTSNSSVILKVNGGSYIMNISLLGEKEIQSTFEELPNVFWTKLLEGRHPRWKYLSGSSQRNRKRVQYYDESPKKPEVEGGEAVKKRKKLYHRTDSASTKTRLGKVVCGSKGDSGTPAKTVSQSLPTSIACVNDTLHHPFTSPLLDNDISVEPEVHLVEFEERRKLRDAQKSLHILIKPEISKLCEILQLSEDVKGMVGKLLKYIMDNHHVNRESVTILQAFQISLCWIAASLLKHKIDHKESLALAKHHLNFGCEEEAVDYVYSKLSSLQEMFLEVTGSPLNPVSATKDTSKDFLHAGGSQSTTSCQQKVKLEVEERLLSLECCDKQVLSQQGQASEFRKAEKSITIKQIKKKCRKRMLNLLRKQQEEMQEFIRNCEEEKARLEKEHQVELAVVRSVHSHNPSRIDRLKILDDTFAKKLEEHKCQMNIRLENLKAMYSAARNKENERKACCLEEVKSWAPEQEQTTEQVRTHDGSSNVASVSVHLSKEQSRNVHSKPGGGVGLSRISETISSETAPCSGLIKTVTLPMRSTSVISHLDTRSSERVLVTGFEQHNRAASSSDSPKNFVSACPLSSEEQIPDRLILSTDGEVPFEVPETAPDEVVGHGPSNRENDGVDAMAFDRPNSPGVNQHDGGGSSINGGILSPVLLPVTVTFVATSHCSGSRRSTAIESGTPR</sequence>
<evidence type="ECO:0000313" key="4">
    <source>
        <dbReference type="EMBL" id="KAK9280529.1"/>
    </source>
</evidence>
<dbReference type="PANTHER" id="PTHR35116:SF2">
    <property type="entry name" value="ATP-DEPENDENT HELICASE FAMILY PROTEIN-RELATED"/>
    <property type="match status" value="1"/>
</dbReference>
<dbReference type="InterPro" id="IPR056882">
    <property type="entry name" value="MOM1_dom"/>
</dbReference>
<protein>
    <recommendedName>
        <fullName evidence="3">MOM1 alpha-helical domain-containing protein</fullName>
    </recommendedName>
</protein>
<comment type="caution">
    <text evidence="4">The sequence shown here is derived from an EMBL/GenBank/DDBJ whole genome shotgun (WGS) entry which is preliminary data.</text>
</comment>
<keyword evidence="1" id="KW-0175">Coiled coil</keyword>
<dbReference type="PANTHER" id="PTHR35116">
    <property type="entry name" value="HELICASE PROTEIN MOM1"/>
    <property type="match status" value="1"/>
</dbReference>
<dbReference type="EMBL" id="JBBPBK010000008">
    <property type="protein sequence ID" value="KAK9280529.1"/>
    <property type="molecule type" value="Genomic_DNA"/>
</dbReference>
<dbReference type="GO" id="GO:0031507">
    <property type="term" value="P:heterochromatin formation"/>
    <property type="evidence" value="ECO:0007669"/>
    <property type="project" value="InterPro"/>
</dbReference>
<feature type="coiled-coil region" evidence="1">
    <location>
        <begin position="425"/>
        <end position="463"/>
    </location>
</feature>
<accession>A0AAP0RLW7</accession>
<feature type="compositionally biased region" description="Basic and acidic residues" evidence="2">
    <location>
        <begin position="136"/>
        <end position="153"/>
    </location>
</feature>
<evidence type="ECO:0000313" key="5">
    <source>
        <dbReference type="Proteomes" id="UP001415857"/>
    </source>
</evidence>
<gene>
    <name evidence="4" type="ORF">L1049_014221</name>
</gene>
<proteinExistence type="predicted"/>
<feature type="region of interest" description="Disordered" evidence="2">
    <location>
        <begin position="132"/>
        <end position="164"/>
    </location>
</feature>
<dbReference type="InterPro" id="IPR039322">
    <property type="entry name" value="MOM1"/>
</dbReference>
<feature type="domain" description="MOM1 alpha-helical" evidence="3">
    <location>
        <begin position="236"/>
        <end position="349"/>
    </location>
</feature>
<evidence type="ECO:0000256" key="1">
    <source>
        <dbReference type="SAM" id="Coils"/>
    </source>
</evidence>
<dbReference type="Proteomes" id="UP001415857">
    <property type="component" value="Unassembled WGS sequence"/>
</dbReference>
<keyword evidence="5" id="KW-1185">Reference proteome</keyword>